<reference evidence="2 3" key="1">
    <citation type="submission" date="2020-08" db="EMBL/GenBank/DDBJ databases">
        <title>Genomic Encyclopedia of Type Strains, Phase IV (KMG-IV): sequencing the most valuable type-strain genomes for metagenomic binning, comparative biology and taxonomic classification.</title>
        <authorList>
            <person name="Goeker M."/>
        </authorList>
    </citation>
    <scope>NUCLEOTIDE SEQUENCE [LARGE SCALE GENOMIC DNA]</scope>
    <source>
        <strain evidence="2 3">DSM 26376</strain>
    </source>
</reference>
<evidence type="ECO:0000256" key="1">
    <source>
        <dbReference type="SAM" id="Phobius"/>
    </source>
</evidence>
<keyword evidence="1" id="KW-0472">Membrane</keyword>
<dbReference type="Proteomes" id="UP000550895">
    <property type="component" value="Unassembled WGS sequence"/>
</dbReference>
<keyword evidence="3" id="KW-1185">Reference proteome</keyword>
<proteinExistence type="predicted"/>
<gene>
    <name evidence="2" type="ORF">HNR26_002985</name>
</gene>
<keyword evidence="1" id="KW-1133">Transmembrane helix</keyword>
<protein>
    <submittedName>
        <fullName evidence="2">Uncharacterized protein</fullName>
    </submittedName>
</protein>
<evidence type="ECO:0000313" key="2">
    <source>
        <dbReference type="EMBL" id="MBB5276907.1"/>
    </source>
</evidence>
<feature type="transmembrane region" description="Helical" evidence="1">
    <location>
        <begin position="20"/>
        <end position="42"/>
    </location>
</feature>
<sequence length="43" mass="4591">MVSGYDKNSPDPKYEPDLGPGGNIFLLALVALIVFGTLGWVLI</sequence>
<comment type="caution">
    <text evidence="2">The sequence shown here is derived from an EMBL/GenBank/DDBJ whole genome shotgun (WGS) entry which is preliminary data.</text>
</comment>
<accession>A0A7W8HRQ9</accession>
<dbReference type="EMBL" id="JACHGA010000007">
    <property type="protein sequence ID" value="MBB5276907.1"/>
    <property type="molecule type" value="Genomic_DNA"/>
</dbReference>
<dbReference type="AlphaFoldDB" id="A0A7W8HRQ9"/>
<name>A0A7W8HRQ9_9HYPH</name>
<keyword evidence="1" id="KW-0812">Transmembrane</keyword>
<organism evidence="2 3">
    <name type="scientific">Rhizobium rosettiformans</name>
    <dbReference type="NCBI Taxonomy" id="1368430"/>
    <lineage>
        <taxon>Bacteria</taxon>
        <taxon>Pseudomonadati</taxon>
        <taxon>Pseudomonadota</taxon>
        <taxon>Alphaproteobacteria</taxon>
        <taxon>Hyphomicrobiales</taxon>
        <taxon>Rhizobiaceae</taxon>
        <taxon>Rhizobium/Agrobacterium group</taxon>
        <taxon>Rhizobium</taxon>
    </lineage>
</organism>
<evidence type="ECO:0000313" key="3">
    <source>
        <dbReference type="Proteomes" id="UP000550895"/>
    </source>
</evidence>